<dbReference type="RefSeq" id="WP_160802679.1">
    <property type="nucleotide sequence ID" value="NZ_WUUL01000013.1"/>
</dbReference>
<accession>A0A6I4VXR7</accession>
<dbReference type="Pfam" id="PF01551">
    <property type="entry name" value="Peptidase_M23"/>
    <property type="match status" value="1"/>
</dbReference>
<dbReference type="AlphaFoldDB" id="A0A6I4VXR7"/>
<dbReference type="PANTHER" id="PTHR21666">
    <property type="entry name" value="PEPTIDASE-RELATED"/>
    <property type="match status" value="1"/>
</dbReference>
<dbReference type="Proteomes" id="UP000430692">
    <property type="component" value="Unassembled WGS sequence"/>
</dbReference>
<feature type="transmembrane region" description="Helical" evidence="1">
    <location>
        <begin position="64"/>
        <end position="82"/>
    </location>
</feature>
<organism evidence="3 4">
    <name type="scientific">Shimazuella alba</name>
    <dbReference type="NCBI Taxonomy" id="2690964"/>
    <lineage>
        <taxon>Bacteria</taxon>
        <taxon>Bacillati</taxon>
        <taxon>Bacillota</taxon>
        <taxon>Bacilli</taxon>
        <taxon>Bacillales</taxon>
        <taxon>Thermoactinomycetaceae</taxon>
        <taxon>Shimazuella</taxon>
    </lineage>
</organism>
<comment type="caution">
    <text evidence="3">The sequence shown here is derived from an EMBL/GenBank/DDBJ whole genome shotgun (WGS) entry which is preliminary data.</text>
</comment>
<keyword evidence="1" id="KW-0472">Membrane</keyword>
<feature type="domain" description="M23ase beta-sheet core" evidence="2">
    <location>
        <begin position="149"/>
        <end position="240"/>
    </location>
</feature>
<dbReference type="CDD" id="cd12797">
    <property type="entry name" value="M23_peptidase"/>
    <property type="match status" value="1"/>
</dbReference>
<dbReference type="SUPFAM" id="SSF51261">
    <property type="entry name" value="Duplicated hybrid motif"/>
    <property type="match status" value="1"/>
</dbReference>
<keyword evidence="1" id="KW-1133">Transmembrane helix</keyword>
<evidence type="ECO:0000256" key="1">
    <source>
        <dbReference type="SAM" id="Phobius"/>
    </source>
</evidence>
<dbReference type="GO" id="GO:0004222">
    <property type="term" value="F:metalloendopeptidase activity"/>
    <property type="evidence" value="ECO:0007669"/>
    <property type="project" value="TreeGrafter"/>
</dbReference>
<gene>
    <name evidence="3" type="ORF">GSM42_16720</name>
</gene>
<dbReference type="PANTHER" id="PTHR21666:SF270">
    <property type="entry name" value="MUREIN HYDROLASE ACTIVATOR ENVC"/>
    <property type="match status" value="1"/>
</dbReference>
<keyword evidence="4" id="KW-1185">Reference proteome</keyword>
<dbReference type="InterPro" id="IPR016047">
    <property type="entry name" value="M23ase_b-sheet_dom"/>
</dbReference>
<name>A0A6I4VXR7_9BACL</name>
<dbReference type="InterPro" id="IPR011055">
    <property type="entry name" value="Dup_hybrid_motif"/>
</dbReference>
<protein>
    <submittedName>
        <fullName evidence="3">Peptidoglycan DD-metalloendopeptidase family protein</fullName>
    </submittedName>
</protein>
<evidence type="ECO:0000313" key="4">
    <source>
        <dbReference type="Proteomes" id="UP000430692"/>
    </source>
</evidence>
<evidence type="ECO:0000259" key="2">
    <source>
        <dbReference type="Pfam" id="PF01551"/>
    </source>
</evidence>
<evidence type="ECO:0000313" key="3">
    <source>
        <dbReference type="EMBL" id="MXQ55328.1"/>
    </source>
</evidence>
<dbReference type="EMBL" id="WUUL01000013">
    <property type="protein sequence ID" value="MXQ55328.1"/>
    <property type="molecule type" value="Genomic_DNA"/>
</dbReference>
<dbReference type="InterPro" id="IPR050570">
    <property type="entry name" value="Cell_wall_metabolism_enzyme"/>
</dbReference>
<reference evidence="3 4" key="1">
    <citation type="submission" date="2019-12" db="EMBL/GenBank/DDBJ databases">
        <title>Whole-genome analyses of novel actinobacteria.</title>
        <authorList>
            <person name="Sahin N."/>
            <person name="Saygin H."/>
        </authorList>
    </citation>
    <scope>NUCLEOTIDE SEQUENCE [LARGE SCALE GENOMIC DNA]</scope>
    <source>
        <strain evidence="3 4">KC615</strain>
    </source>
</reference>
<dbReference type="Gene3D" id="2.70.70.10">
    <property type="entry name" value="Glucose Permease (Domain IIA)"/>
    <property type="match status" value="1"/>
</dbReference>
<sequence length="247" mass="28320">MVDWGYELNKNREKKIRSLERKLELGRREPSWEPKEIETDIEKQSFMKWSDTPKNKEYKKPKNVFLFQLVAAAMLFLITVLGSRYPAAEEWIHTAWNQKIPYDKLTAYYQEIVGSRPTLLPVFSGEKKQIEKWAAPVKGKIVLSFNEQRKGVVIQTTKNVPVAAAKSGTIIFVGDKTGIGQTVIVRHGDGKETWYGFLGKVNLHVKDNVKRGQIIGQVKPRNNQYFVYVGLQENGQFIDPTGIIPLR</sequence>
<proteinExistence type="predicted"/>
<keyword evidence="1" id="KW-0812">Transmembrane</keyword>